<dbReference type="EMBL" id="ANNX02000064">
    <property type="protein sequence ID" value="KYC34810.1"/>
    <property type="molecule type" value="Genomic_DNA"/>
</dbReference>
<name>A0A139WQV6_9CYAN</name>
<dbReference type="SUPFAM" id="SSF49879">
    <property type="entry name" value="SMAD/FHA domain"/>
    <property type="match status" value="1"/>
</dbReference>
<dbReference type="PROSITE" id="PS50006">
    <property type="entry name" value="FHA_DOMAIN"/>
    <property type="match status" value="1"/>
</dbReference>
<accession>A0A139WQV6</accession>
<reference evidence="2 3" key="1">
    <citation type="journal article" date="2013" name="Genome Biol. Evol.">
        <title>Genomes of Stigonematalean cyanobacteria (subsection V) and the evolution of oxygenic photosynthesis from prokaryotes to plastids.</title>
        <authorList>
            <person name="Dagan T."/>
            <person name="Roettger M."/>
            <person name="Stucken K."/>
            <person name="Landan G."/>
            <person name="Koch R."/>
            <person name="Major P."/>
            <person name="Gould S.B."/>
            <person name="Goremykin V.V."/>
            <person name="Rippka R."/>
            <person name="Tandeau de Marsac N."/>
            <person name="Gugger M."/>
            <person name="Lockhart P.J."/>
            <person name="Allen J.F."/>
            <person name="Brune I."/>
            <person name="Maus I."/>
            <person name="Puhler A."/>
            <person name="Martin W.F."/>
        </authorList>
    </citation>
    <scope>NUCLEOTIDE SEQUENCE [LARGE SCALE GENOMIC DNA]</scope>
    <source>
        <strain evidence="2 3">PCC 7110</strain>
    </source>
</reference>
<evidence type="ECO:0000313" key="3">
    <source>
        <dbReference type="Proteomes" id="UP000076925"/>
    </source>
</evidence>
<dbReference type="STRING" id="128403.WA1_49700"/>
<feature type="domain" description="FHA" evidence="1">
    <location>
        <begin position="27"/>
        <end position="74"/>
    </location>
</feature>
<dbReference type="AlphaFoldDB" id="A0A139WQV6"/>
<dbReference type="Proteomes" id="UP000076925">
    <property type="component" value="Unassembled WGS sequence"/>
</dbReference>
<dbReference type="RefSeq" id="WP_017740986.1">
    <property type="nucleotide sequence ID" value="NZ_KQ976355.1"/>
</dbReference>
<proteinExistence type="predicted"/>
<dbReference type="SMART" id="SM00240">
    <property type="entry name" value="FHA"/>
    <property type="match status" value="1"/>
</dbReference>
<dbReference type="InterPro" id="IPR000253">
    <property type="entry name" value="FHA_dom"/>
</dbReference>
<dbReference type="InterPro" id="IPR008984">
    <property type="entry name" value="SMAD_FHA_dom_sf"/>
</dbReference>
<dbReference type="OrthoDB" id="273564at2"/>
<sequence>MYSECRFLNVQDPNDNHYTIKLEQQRFTIGRSHKNDIVLPNSEKIISRHHCVLECEANFWWVVDEESANGTYVQRCNNNNNATPIDVRQYGRLQLNNGDVILILDKLFEGEEAVFWRLTFRDVAYIVSI</sequence>
<dbReference type="CDD" id="cd00060">
    <property type="entry name" value="FHA"/>
    <property type="match status" value="1"/>
</dbReference>
<gene>
    <name evidence="2" type="ORF">WA1_49700</name>
</gene>
<protein>
    <recommendedName>
        <fullName evidence="1">FHA domain-containing protein</fullName>
    </recommendedName>
</protein>
<evidence type="ECO:0000313" key="2">
    <source>
        <dbReference type="EMBL" id="KYC34810.1"/>
    </source>
</evidence>
<dbReference type="Gene3D" id="2.60.200.20">
    <property type="match status" value="1"/>
</dbReference>
<evidence type="ECO:0000259" key="1">
    <source>
        <dbReference type="PROSITE" id="PS50006"/>
    </source>
</evidence>
<organism evidence="2 3">
    <name type="scientific">Scytonema hofmannii PCC 7110</name>
    <dbReference type="NCBI Taxonomy" id="128403"/>
    <lineage>
        <taxon>Bacteria</taxon>
        <taxon>Bacillati</taxon>
        <taxon>Cyanobacteriota</taxon>
        <taxon>Cyanophyceae</taxon>
        <taxon>Nostocales</taxon>
        <taxon>Scytonemataceae</taxon>
        <taxon>Scytonema</taxon>
    </lineage>
</organism>
<comment type="caution">
    <text evidence="2">The sequence shown here is derived from an EMBL/GenBank/DDBJ whole genome shotgun (WGS) entry which is preliminary data.</text>
</comment>
<dbReference type="Pfam" id="PF00498">
    <property type="entry name" value="FHA"/>
    <property type="match status" value="1"/>
</dbReference>
<keyword evidence="3" id="KW-1185">Reference proteome</keyword>